<name>A0A139KM78_9BACE</name>
<dbReference type="Proteomes" id="UP000070319">
    <property type="component" value="Unassembled WGS sequence"/>
</dbReference>
<protein>
    <submittedName>
        <fullName evidence="1">Uncharacterized protein</fullName>
    </submittedName>
</protein>
<sequence>MHNLYVIFAKFLNRCKQVAGNLVNESGNVPKRGDVPRFSQLCDQFMITGNYAKDTVGLYREG</sequence>
<dbReference type="AlphaFoldDB" id="A0A139KM78"/>
<evidence type="ECO:0000313" key="2">
    <source>
        <dbReference type="Proteomes" id="UP000070319"/>
    </source>
</evidence>
<accession>A0A139KM78</accession>
<reference evidence="1 2" key="1">
    <citation type="submission" date="2016-02" db="EMBL/GenBank/DDBJ databases">
        <authorList>
            <person name="Wen L."/>
            <person name="He K."/>
            <person name="Yang H."/>
        </authorList>
    </citation>
    <scope>NUCLEOTIDE SEQUENCE [LARGE SCALE GENOMIC DNA]</scope>
    <source>
        <strain evidence="1 2">KLE1704</strain>
    </source>
</reference>
<organism evidence="1">
    <name type="scientific">Bacteroides intestinalis</name>
    <dbReference type="NCBI Taxonomy" id="329854"/>
    <lineage>
        <taxon>Bacteria</taxon>
        <taxon>Pseudomonadati</taxon>
        <taxon>Bacteroidota</taxon>
        <taxon>Bacteroidia</taxon>
        <taxon>Bacteroidales</taxon>
        <taxon>Bacteroidaceae</taxon>
        <taxon>Bacteroides</taxon>
    </lineage>
</organism>
<comment type="caution">
    <text evidence="1">The sequence shown here is derived from an EMBL/GenBank/DDBJ whole genome shotgun (WGS) entry which is preliminary data.</text>
</comment>
<proteinExistence type="predicted"/>
<dbReference type="PATRIC" id="fig|329854.7.peg.5689"/>
<gene>
    <name evidence="1" type="ORF">HMPREF2531_05621</name>
</gene>
<evidence type="ECO:0000313" key="1">
    <source>
        <dbReference type="EMBL" id="KXT40282.1"/>
    </source>
</evidence>
<dbReference type="EMBL" id="LTDF01000180">
    <property type="protein sequence ID" value="KXT40282.1"/>
    <property type="molecule type" value="Genomic_DNA"/>
</dbReference>